<organism evidence="7 8">
    <name type="scientific">Zingiber officinale</name>
    <name type="common">Ginger</name>
    <name type="synonym">Amomum zingiber</name>
    <dbReference type="NCBI Taxonomy" id="94328"/>
    <lineage>
        <taxon>Eukaryota</taxon>
        <taxon>Viridiplantae</taxon>
        <taxon>Streptophyta</taxon>
        <taxon>Embryophyta</taxon>
        <taxon>Tracheophyta</taxon>
        <taxon>Spermatophyta</taxon>
        <taxon>Magnoliopsida</taxon>
        <taxon>Liliopsida</taxon>
        <taxon>Zingiberales</taxon>
        <taxon>Zingiberaceae</taxon>
        <taxon>Zingiber</taxon>
    </lineage>
</organism>
<sequence>MSTETSPEWLPDGWTAVAKTTRSGATLWAHSGTLPPGWIKESRPRKYSDKKDPFYIDPVSGYEFRSLKDAFRYIETGDIERCLCKPKKRRISDLNTCEMESPVIAYVLALHESKIVDSKENKSEKCLFTGGKHNLDVKMETNTNEFPGESQAPLDHVCETNANSGFMMSPGTKRLDWHHEKEITIVGNSNSICHEDKESRIVESDKHKAMVAATETLSAFNSSCLSKLQSVTFDGLVSAEQLNNGDDYIPCQPDKITNGLGLPTSDENLSASTEEENLNFKKPKRARNYTSSNTRSIKTITMPLRSSPRLAALRADTESKSELVKKWKTEAKPLDLPHVNSLSESHNTSDIPSISSDNPEILKKTHPSFAEAAPLAESGINIDNPVSKLTSIFGNSWSDPCLEFAFKTLIGDLPALDNTSIFHDCSQQQQQQQQQQSSSARSLKD</sequence>
<dbReference type="Pfam" id="PF01429">
    <property type="entry name" value="MBD"/>
    <property type="match status" value="1"/>
</dbReference>
<keyword evidence="8" id="KW-1185">Reference proteome</keyword>
<evidence type="ECO:0000256" key="1">
    <source>
        <dbReference type="ARBA" id="ARBA00004123"/>
    </source>
</evidence>
<dbReference type="AlphaFoldDB" id="A0A8J5HN40"/>
<name>A0A8J5HN40_ZINOF</name>
<protein>
    <recommendedName>
        <fullName evidence="6">MBD domain-containing protein</fullName>
    </recommendedName>
</protein>
<dbReference type="PROSITE" id="PS50982">
    <property type="entry name" value="MBD"/>
    <property type="match status" value="1"/>
</dbReference>
<accession>A0A8J5HN40</accession>
<dbReference type="GO" id="GO:0003677">
    <property type="term" value="F:DNA binding"/>
    <property type="evidence" value="ECO:0007669"/>
    <property type="project" value="UniProtKB-KW"/>
</dbReference>
<evidence type="ECO:0000256" key="5">
    <source>
        <dbReference type="ARBA" id="ARBA00023242"/>
    </source>
</evidence>
<evidence type="ECO:0000313" key="7">
    <source>
        <dbReference type="EMBL" id="KAG6531352.1"/>
    </source>
</evidence>
<keyword evidence="5" id="KW-0539">Nucleus</keyword>
<keyword evidence="2" id="KW-0805">Transcription regulation</keyword>
<dbReference type="InterPro" id="IPR001739">
    <property type="entry name" value="Methyl_CpG_DNA-bd"/>
</dbReference>
<feature type="domain" description="MBD" evidence="6">
    <location>
        <begin position="24"/>
        <end position="99"/>
    </location>
</feature>
<dbReference type="Proteomes" id="UP000734854">
    <property type="component" value="Unassembled WGS sequence"/>
</dbReference>
<evidence type="ECO:0000259" key="6">
    <source>
        <dbReference type="PROSITE" id="PS50982"/>
    </source>
</evidence>
<gene>
    <name evidence="7" type="ORF">ZIOFF_005157</name>
</gene>
<evidence type="ECO:0000313" key="8">
    <source>
        <dbReference type="Proteomes" id="UP000734854"/>
    </source>
</evidence>
<comment type="subcellular location">
    <subcellularLocation>
        <location evidence="1">Nucleus</location>
    </subcellularLocation>
</comment>
<dbReference type="PANTHER" id="PTHR34067">
    <property type="entry name" value="OS04G0193200 PROTEIN"/>
    <property type="match status" value="1"/>
</dbReference>
<dbReference type="SUPFAM" id="SSF54171">
    <property type="entry name" value="DNA-binding domain"/>
    <property type="match status" value="1"/>
</dbReference>
<dbReference type="PANTHER" id="PTHR34067:SF20">
    <property type="entry name" value="OS08G0206700 PROTEIN"/>
    <property type="match status" value="1"/>
</dbReference>
<proteinExistence type="predicted"/>
<evidence type="ECO:0000256" key="4">
    <source>
        <dbReference type="ARBA" id="ARBA00023163"/>
    </source>
</evidence>
<comment type="caution">
    <text evidence="7">The sequence shown here is derived from an EMBL/GenBank/DDBJ whole genome shotgun (WGS) entry which is preliminary data.</text>
</comment>
<evidence type="ECO:0000256" key="2">
    <source>
        <dbReference type="ARBA" id="ARBA00023015"/>
    </source>
</evidence>
<keyword evidence="3" id="KW-0238">DNA-binding</keyword>
<evidence type="ECO:0000256" key="3">
    <source>
        <dbReference type="ARBA" id="ARBA00023125"/>
    </source>
</evidence>
<dbReference type="InterPro" id="IPR016177">
    <property type="entry name" value="DNA-bd_dom_sf"/>
</dbReference>
<reference evidence="7 8" key="1">
    <citation type="submission" date="2020-08" db="EMBL/GenBank/DDBJ databases">
        <title>Plant Genome Project.</title>
        <authorList>
            <person name="Zhang R.-G."/>
        </authorList>
    </citation>
    <scope>NUCLEOTIDE SEQUENCE [LARGE SCALE GENOMIC DNA]</scope>
    <source>
        <tissue evidence="7">Rhizome</tissue>
    </source>
</reference>
<keyword evidence="4" id="KW-0804">Transcription</keyword>
<dbReference type="EMBL" id="JACMSC010000002">
    <property type="protein sequence ID" value="KAG6531352.1"/>
    <property type="molecule type" value="Genomic_DNA"/>
</dbReference>
<dbReference type="GO" id="GO:0005634">
    <property type="term" value="C:nucleus"/>
    <property type="evidence" value="ECO:0007669"/>
    <property type="project" value="UniProtKB-SubCell"/>
</dbReference>
<dbReference type="Gene3D" id="3.30.890.10">
    <property type="entry name" value="Methyl-cpg-binding Protein 2, Chain A"/>
    <property type="match status" value="1"/>
</dbReference>
<dbReference type="InterPro" id="IPR038945">
    <property type="entry name" value="MBD13-like"/>
</dbReference>